<evidence type="ECO:0000256" key="1">
    <source>
        <dbReference type="ARBA" id="ARBA00004651"/>
    </source>
</evidence>
<organism evidence="9 10">
    <name type="scientific">Pseudoneobacillus rhizosphaerae</name>
    <dbReference type="NCBI Taxonomy" id="2880968"/>
    <lineage>
        <taxon>Bacteria</taxon>
        <taxon>Bacillati</taxon>
        <taxon>Bacillota</taxon>
        <taxon>Bacilli</taxon>
        <taxon>Bacillales</taxon>
        <taxon>Bacillaceae</taxon>
        <taxon>Pseudoneobacillus</taxon>
    </lineage>
</organism>
<dbReference type="EMBL" id="CAKJTG010000019">
    <property type="protein sequence ID" value="CAG9609391.1"/>
    <property type="molecule type" value="Genomic_DNA"/>
</dbReference>
<evidence type="ECO:0000256" key="7">
    <source>
        <dbReference type="SAM" id="Phobius"/>
    </source>
</evidence>
<feature type="transmembrane region" description="Helical" evidence="7">
    <location>
        <begin position="12"/>
        <end position="31"/>
    </location>
</feature>
<feature type="transmembrane region" description="Helical" evidence="7">
    <location>
        <begin position="136"/>
        <end position="161"/>
    </location>
</feature>
<dbReference type="Gene3D" id="1.20.1720.10">
    <property type="entry name" value="Multidrug resistance protein D"/>
    <property type="match status" value="1"/>
</dbReference>
<feature type="transmembrane region" description="Helical" evidence="7">
    <location>
        <begin position="297"/>
        <end position="319"/>
    </location>
</feature>
<feature type="transmembrane region" description="Helical" evidence="7">
    <location>
        <begin position="397"/>
        <end position="420"/>
    </location>
</feature>
<dbReference type="InterPro" id="IPR011701">
    <property type="entry name" value="MFS"/>
</dbReference>
<keyword evidence="6 7" id="KW-0472">Membrane</keyword>
<comment type="caution">
    <text evidence="9">The sequence shown here is derived from an EMBL/GenBank/DDBJ whole genome shotgun (WGS) entry which is preliminary data.</text>
</comment>
<evidence type="ECO:0000259" key="8">
    <source>
        <dbReference type="PROSITE" id="PS50850"/>
    </source>
</evidence>
<feature type="transmembrane region" description="Helical" evidence="7">
    <location>
        <begin position="51"/>
        <end position="70"/>
    </location>
</feature>
<gene>
    <name evidence="9" type="primary">ribZ</name>
    <name evidence="9" type="ORF">NEOCIP111885_03133</name>
</gene>
<feature type="transmembrane region" description="Helical" evidence="7">
    <location>
        <begin position="108"/>
        <end position="129"/>
    </location>
</feature>
<feature type="transmembrane region" description="Helical" evidence="7">
    <location>
        <begin position="198"/>
        <end position="218"/>
    </location>
</feature>
<evidence type="ECO:0000256" key="5">
    <source>
        <dbReference type="ARBA" id="ARBA00022989"/>
    </source>
</evidence>
<keyword evidence="2" id="KW-0813">Transport</keyword>
<keyword evidence="5 7" id="KW-1133">Transmembrane helix</keyword>
<dbReference type="PRINTS" id="PR01036">
    <property type="entry name" value="TCRTETB"/>
</dbReference>
<keyword evidence="4 7" id="KW-0812">Transmembrane</keyword>
<keyword evidence="3" id="KW-1003">Cell membrane</keyword>
<reference evidence="9" key="1">
    <citation type="submission" date="2021-10" db="EMBL/GenBank/DDBJ databases">
        <authorList>
            <person name="Criscuolo A."/>
        </authorList>
    </citation>
    <scope>NUCLEOTIDE SEQUENCE</scope>
    <source>
        <strain evidence="9">CIP111885</strain>
    </source>
</reference>
<feature type="transmembrane region" description="Helical" evidence="7">
    <location>
        <begin position="79"/>
        <end position="102"/>
    </location>
</feature>
<dbReference type="GO" id="GO:0005886">
    <property type="term" value="C:plasma membrane"/>
    <property type="evidence" value="ECO:0007669"/>
    <property type="project" value="UniProtKB-SubCell"/>
</dbReference>
<dbReference type="SUPFAM" id="SSF103473">
    <property type="entry name" value="MFS general substrate transporter"/>
    <property type="match status" value="1"/>
</dbReference>
<dbReference type="PANTHER" id="PTHR42718:SF43">
    <property type="entry name" value="LINCOMYCIN RESISTANCE PROTEIN LMRB"/>
    <property type="match status" value="1"/>
</dbReference>
<feature type="transmembrane region" description="Helical" evidence="7">
    <location>
        <begin position="440"/>
        <end position="462"/>
    </location>
</feature>
<name>A0A9C7LAQ9_9BACI</name>
<feature type="transmembrane region" description="Helical" evidence="7">
    <location>
        <begin position="224"/>
        <end position="245"/>
    </location>
</feature>
<dbReference type="InterPro" id="IPR036259">
    <property type="entry name" value="MFS_trans_sf"/>
</dbReference>
<dbReference type="Pfam" id="PF07690">
    <property type="entry name" value="MFS_1"/>
    <property type="match status" value="1"/>
</dbReference>
<comment type="subcellular location">
    <subcellularLocation>
        <location evidence="1">Cell membrane</location>
        <topology evidence="1">Multi-pass membrane protein</topology>
    </subcellularLocation>
</comment>
<dbReference type="InterPro" id="IPR004638">
    <property type="entry name" value="EmrB-like"/>
</dbReference>
<feature type="transmembrane region" description="Helical" evidence="7">
    <location>
        <begin position="357"/>
        <end position="376"/>
    </location>
</feature>
<evidence type="ECO:0000256" key="4">
    <source>
        <dbReference type="ARBA" id="ARBA00022692"/>
    </source>
</evidence>
<dbReference type="PROSITE" id="PS50850">
    <property type="entry name" value="MFS"/>
    <property type="match status" value="1"/>
</dbReference>
<dbReference type="NCBIfam" id="TIGR00711">
    <property type="entry name" value="efflux_EmrB"/>
    <property type="match status" value="1"/>
</dbReference>
<dbReference type="Gene3D" id="1.20.1250.20">
    <property type="entry name" value="MFS general substrate transporter like domains"/>
    <property type="match status" value="1"/>
</dbReference>
<dbReference type="GO" id="GO:0022857">
    <property type="term" value="F:transmembrane transporter activity"/>
    <property type="evidence" value="ECO:0007669"/>
    <property type="project" value="InterPro"/>
</dbReference>
<dbReference type="InterPro" id="IPR020846">
    <property type="entry name" value="MFS_dom"/>
</dbReference>
<dbReference type="Proteomes" id="UP000789845">
    <property type="component" value="Unassembled WGS sequence"/>
</dbReference>
<feature type="domain" description="Major facilitator superfamily (MFS) profile" evidence="8">
    <location>
        <begin position="13"/>
        <end position="467"/>
    </location>
</feature>
<dbReference type="PANTHER" id="PTHR42718">
    <property type="entry name" value="MAJOR FACILITATOR SUPERFAMILY MULTIDRUG TRANSPORTER MFSC"/>
    <property type="match status" value="1"/>
</dbReference>
<sequence>MSSHIQVKHAKLMAAVLMIGSFIGLFGETALNMALTEIMADYLIEAGTAQWLTTGYLLVLAVFVPLSAYLMRWFTTKQLILAAIIFMLVGSFLGAIAPSFAILLLGRLIQGLGTGIFLPLMFSVVLMIFPIKKRGAVMGIVGLVITAGPALGPTIAGLIISISNWHYIFWIMIILNLLLLLLAAPKMENLSDLSRPKIDSFSLIFSTIGFGGIVFSLATLAESSFIEIIVWFPLLIGIVALLLFITRQFKMEIPMIDLRVFKHPMFALGTVLMVCNLFMILSVAILIPLYLKSVLGYAALAAGLFMLPGNAVNIVMSPVVGSSFDKVGPKIFTRIGYTLITISALIMVLVISATTPVWQIVLLLILFFLGISMTMMPAQTNAMNQLSPKMYADGSAAMNTLTQVAGALGTAIAITMFTIGQNKYIEEHAESVPLDFLAYGVHYAFIVVLIIAILSLIGSFFIKNSRQESLER</sequence>
<feature type="transmembrane region" description="Helical" evidence="7">
    <location>
        <begin position="167"/>
        <end position="186"/>
    </location>
</feature>
<accession>A0A9C7LAQ9</accession>
<evidence type="ECO:0000313" key="9">
    <source>
        <dbReference type="EMBL" id="CAG9609391.1"/>
    </source>
</evidence>
<feature type="transmembrane region" description="Helical" evidence="7">
    <location>
        <begin position="331"/>
        <end position="351"/>
    </location>
</feature>
<dbReference type="RefSeq" id="WP_230497628.1">
    <property type="nucleotide sequence ID" value="NZ_CAKJTG010000019.1"/>
</dbReference>
<proteinExistence type="predicted"/>
<dbReference type="CDD" id="cd17503">
    <property type="entry name" value="MFS_LmrB_MDR_like"/>
    <property type="match status" value="1"/>
</dbReference>
<evidence type="ECO:0000256" key="3">
    <source>
        <dbReference type="ARBA" id="ARBA00022475"/>
    </source>
</evidence>
<dbReference type="AlphaFoldDB" id="A0A9C7LAQ9"/>
<feature type="transmembrane region" description="Helical" evidence="7">
    <location>
        <begin position="266"/>
        <end position="291"/>
    </location>
</feature>
<evidence type="ECO:0000256" key="6">
    <source>
        <dbReference type="ARBA" id="ARBA00023136"/>
    </source>
</evidence>
<protein>
    <submittedName>
        <fullName evidence="9">Riboflavin transporter RibZ</fullName>
    </submittedName>
</protein>
<evidence type="ECO:0000313" key="10">
    <source>
        <dbReference type="Proteomes" id="UP000789845"/>
    </source>
</evidence>
<keyword evidence="10" id="KW-1185">Reference proteome</keyword>
<evidence type="ECO:0000256" key="2">
    <source>
        <dbReference type="ARBA" id="ARBA00022448"/>
    </source>
</evidence>